<evidence type="ECO:0000313" key="6">
    <source>
        <dbReference type="EMBL" id="MCE8048940.1"/>
    </source>
</evidence>
<dbReference type="InterPro" id="IPR052524">
    <property type="entry name" value="MFS_Cyanate_Porter"/>
</dbReference>
<feature type="transmembrane region" description="Helical" evidence="4">
    <location>
        <begin position="12"/>
        <end position="32"/>
    </location>
</feature>
<feature type="transmembrane region" description="Helical" evidence="4">
    <location>
        <begin position="375"/>
        <end position="392"/>
    </location>
</feature>
<feature type="transmembrane region" description="Helical" evidence="4">
    <location>
        <begin position="223"/>
        <end position="244"/>
    </location>
</feature>
<comment type="caution">
    <text evidence="6">The sequence shown here is derived from an EMBL/GenBank/DDBJ whole genome shotgun (WGS) entry which is preliminary data.</text>
</comment>
<dbReference type="Gene3D" id="1.20.1250.20">
    <property type="entry name" value="MFS general substrate transporter like domains"/>
    <property type="match status" value="1"/>
</dbReference>
<feature type="domain" description="Major facilitator superfamily (MFS) profile" evidence="5">
    <location>
        <begin position="17"/>
        <end position="401"/>
    </location>
</feature>
<keyword evidence="1 4" id="KW-0812">Transmembrane</keyword>
<dbReference type="InterPro" id="IPR011701">
    <property type="entry name" value="MFS"/>
</dbReference>
<feature type="transmembrane region" description="Helical" evidence="4">
    <location>
        <begin position="52"/>
        <end position="75"/>
    </location>
</feature>
<keyword evidence="2 4" id="KW-1133">Transmembrane helix</keyword>
<feature type="transmembrane region" description="Helical" evidence="4">
    <location>
        <begin position="171"/>
        <end position="191"/>
    </location>
</feature>
<sequence>MSIETARNAVTRTPYGMLAIMWLVGWTLRVPILTAPPLAINIADSFGLGEAGIGALTMLPVVAVAFGAIPAAWIITKFGLRTAIVGGLICAAAASMGRGQAPSAELLFFASVVMGFGIAVCQTALPLATRAWTPTHLALSSTVYLNGMMAGELSAAGLTRPIVLPLANFDWRIALLLWSIPIITVAILVLLSRPANTESSPNSTGKKELFPEPSIPSLGDGRVWQYGILLGSSVVAFFIINAYSASVLQARGESEALSALLLAYNSTPLLASLCLLLVPHWIGKRAPLAIFAVAAVIGLSGFIFFEGWLSWISALIVGYSATVKTILLVSLPPRIASGTAVTRLSAGMTLIGFSLAFLIPLLGGWMADITGSVKMALYPALAFLIIALSSLGRRPTYPNYK</sequence>
<dbReference type="Pfam" id="PF07690">
    <property type="entry name" value="MFS_1"/>
    <property type="match status" value="1"/>
</dbReference>
<evidence type="ECO:0000259" key="5">
    <source>
        <dbReference type="PROSITE" id="PS50850"/>
    </source>
</evidence>
<dbReference type="Proteomes" id="UP001320154">
    <property type="component" value="Unassembled WGS sequence"/>
</dbReference>
<dbReference type="PANTHER" id="PTHR23523">
    <property type="match status" value="1"/>
</dbReference>
<dbReference type="PROSITE" id="PS50850">
    <property type="entry name" value="MFS"/>
    <property type="match status" value="1"/>
</dbReference>
<feature type="transmembrane region" description="Helical" evidence="4">
    <location>
        <begin position="256"/>
        <end position="279"/>
    </location>
</feature>
<dbReference type="InterPro" id="IPR036259">
    <property type="entry name" value="MFS_trans_sf"/>
</dbReference>
<dbReference type="RefSeq" id="WP_191224181.1">
    <property type="nucleotide sequence ID" value="NZ_JAAQTN010000025.1"/>
</dbReference>
<dbReference type="SUPFAM" id="SSF103473">
    <property type="entry name" value="MFS general substrate transporter"/>
    <property type="match status" value="1"/>
</dbReference>
<gene>
    <name evidence="6" type="ORF">HOP60_19645</name>
</gene>
<dbReference type="EMBL" id="JABFTQ010000017">
    <property type="protein sequence ID" value="MCE8048940.1"/>
    <property type="molecule type" value="Genomic_DNA"/>
</dbReference>
<protein>
    <submittedName>
        <fullName evidence="6">MFS transporter</fullName>
    </submittedName>
</protein>
<evidence type="ECO:0000256" key="2">
    <source>
        <dbReference type="ARBA" id="ARBA00022989"/>
    </source>
</evidence>
<keyword evidence="3 4" id="KW-0472">Membrane</keyword>
<feature type="transmembrane region" description="Helical" evidence="4">
    <location>
        <begin position="106"/>
        <end position="125"/>
    </location>
</feature>
<feature type="transmembrane region" description="Helical" evidence="4">
    <location>
        <begin position="344"/>
        <end position="363"/>
    </location>
</feature>
<accession>A0ABS9B9X5</accession>
<dbReference type="PANTHER" id="PTHR23523:SF2">
    <property type="entry name" value="2-NITROIMIDAZOLE TRANSPORTER"/>
    <property type="match status" value="1"/>
</dbReference>
<feature type="transmembrane region" description="Helical" evidence="4">
    <location>
        <begin position="286"/>
        <end position="305"/>
    </location>
</feature>
<feature type="transmembrane region" description="Helical" evidence="4">
    <location>
        <begin position="311"/>
        <end position="332"/>
    </location>
</feature>
<evidence type="ECO:0000313" key="7">
    <source>
        <dbReference type="Proteomes" id="UP001320154"/>
    </source>
</evidence>
<reference evidence="6 7" key="1">
    <citation type="journal article" date="2021" name="Front. Microbiol.">
        <title>Aerobic Denitrification and Heterotrophic Sulfur Oxidation in the Genus Halomonas Revealed by Six Novel Species Characterizations and Genome-Based Analysis.</title>
        <authorList>
            <person name="Wang L."/>
            <person name="Shao Z."/>
        </authorList>
    </citation>
    <scope>NUCLEOTIDE SEQUENCE [LARGE SCALE GENOMIC DNA]</scope>
    <source>
        <strain evidence="6 7">MCCC 1A05748</strain>
    </source>
</reference>
<dbReference type="InterPro" id="IPR020846">
    <property type="entry name" value="MFS_dom"/>
</dbReference>
<evidence type="ECO:0000256" key="4">
    <source>
        <dbReference type="SAM" id="Phobius"/>
    </source>
</evidence>
<evidence type="ECO:0000256" key="3">
    <source>
        <dbReference type="ARBA" id="ARBA00023136"/>
    </source>
</evidence>
<name>A0ABS9B9X5_9GAMM</name>
<keyword evidence="7" id="KW-1185">Reference proteome</keyword>
<evidence type="ECO:0000256" key="1">
    <source>
        <dbReference type="ARBA" id="ARBA00022692"/>
    </source>
</evidence>
<proteinExistence type="predicted"/>
<organism evidence="6 7">
    <name type="scientific">Billgrantia desiderata</name>
    <dbReference type="NCBI Taxonomy" id="52021"/>
    <lineage>
        <taxon>Bacteria</taxon>
        <taxon>Pseudomonadati</taxon>
        <taxon>Pseudomonadota</taxon>
        <taxon>Gammaproteobacteria</taxon>
        <taxon>Oceanospirillales</taxon>
        <taxon>Halomonadaceae</taxon>
        <taxon>Billgrantia</taxon>
    </lineage>
</organism>